<evidence type="ECO:0000256" key="6">
    <source>
        <dbReference type="SAM" id="MobiDB-lite"/>
    </source>
</evidence>
<organism evidence="9 10">
    <name type="scientific">Macrophomina phaseolina</name>
    <dbReference type="NCBI Taxonomy" id="35725"/>
    <lineage>
        <taxon>Eukaryota</taxon>
        <taxon>Fungi</taxon>
        <taxon>Dikarya</taxon>
        <taxon>Ascomycota</taxon>
        <taxon>Pezizomycotina</taxon>
        <taxon>Dothideomycetes</taxon>
        <taxon>Dothideomycetes incertae sedis</taxon>
        <taxon>Botryosphaeriales</taxon>
        <taxon>Botryosphaeriaceae</taxon>
        <taxon>Macrophomina</taxon>
    </lineage>
</organism>
<comment type="similarity">
    <text evidence="5">Belongs to the SAT4 family.</text>
</comment>
<sequence length="200" mass="21535">MSFTLSATNILTDWTCALLPIPLLWSLEMNRNSKIAAGVLLSFGVFASVCALVRLQYTIGLTATEDYFYHISFVLLWAFAEVGVGMTAANCSTLRPIFSKLFELSSSLSAGRGSGGGQRDGSATGWFFGPSHARHDGAIELDDADLNPQRKGGCRVETTVTVDSRGHSATRAAEESSLEDDESARQILRPSARGVRERVG</sequence>
<dbReference type="PANTHER" id="PTHR33048">
    <property type="entry name" value="PTH11-LIKE INTEGRAL MEMBRANE PROTEIN (AFU_ORTHOLOGUE AFUA_5G11245)"/>
    <property type="match status" value="1"/>
</dbReference>
<gene>
    <name evidence="9" type="ORF">B0J12DRAFT_789176</name>
</gene>
<keyword evidence="3 7" id="KW-1133">Transmembrane helix</keyword>
<comment type="caution">
    <text evidence="9">The sequence shown here is derived from an EMBL/GenBank/DDBJ whole genome shotgun (WGS) entry which is preliminary data.</text>
</comment>
<protein>
    <recommendedName>
        <fullName evidence="8">Rhodopsin domain-containing protein</fullName>
    </recommendedName>
</protein>
<evidence type="ECO:0000256" key="5">
    <source>
        <dbReference type="ARBA" id="ARBA00038359"/>
    </source>
</evidence>
<evidence type="ECO:0000259" key="8">
    <source>
        <dbReference type="Pfam" id="PF20684"/>
    </source>
</evidence>
<keyword evidence="10" id="KW-1185">Reference proteome</keyword>
<dbReference type="Proteomes" id="UP000774617">
    <property type="component" value="Unassembled WGS sequence"/>
</dbReference>
<dbReference type="Pfam" id="PF20684">
    <property type="entry name" value="Fung_rhodopsin"/>
    <property type="match status" value="1"/>
</dbReference>
<evidence type="ECO:0000256" key="4">
    <source>
        <dbReference type="ARBA" id="ARBA00023136"/>
    </source>
</evidence>
<evidence type="ECO:0000313" key="9">
    <source>
        <dbReference type="EMBL" id="KAH7034005.1"/>
    </source>
</evidence>
<evidence type="ECO:0000256" key="1">
    <source>
        <dbReference type="ARBA" id="ARBA00004141"/>
    </source>
</evidence>
<feature type="transmembrane region" description="Helical" evidence="7">
    <location>
        <begin position="35"/>
        <end position="55"/>
    </location>
</feature>
<keyword evidence="4 7" id="KW-0472">Membrane</keyword>
<evidence type="ECO:0000256" key="2">
    <source>
        <dbReference type="ARBA" id="ARBA00022692"/>
    </source>
</evidence>
<accession>A0ABQ8FXQ0</accession>
<evidence type="ECO:0000256" key="7">
    <source>
        <dbReference type="SAM" id="Phobius"/>
    </source>
</evidence>
<dbReference type="InterPro" id="IPR049326">
    <property type="entry name" value="Rhodopsin_dom_fungi"/>
</dbReference>
<keyword evidence="2 7" id="KW-0812">Transmembrane</keyword>
<dbReference type="PANTHER" id="PTHR33048:SF31">
    <property type="entry name" value="INTEGRAL MEMBRANE PROTEIN"/>
    <property type="match status" value="1"/>
</dbReference>
<proteinExistence type="inferred from homology"/>
<dbReference type="EMBL" id="JAGTJR010000038">
    <property type="protein sequence ID" value="KAH7034005.1"/>
    <property type="molecule type" value="Genomic_DNA"/>
</dbReference>
<evidence type="ECO:0000256" key="3">
    <source>
        <dbReference type="ARBA" id="ARBA00022989"/>
    </source>
</evidence>
<name>A0ABQ8FXQ0_9PEZI</name>
<feature type="transmembrane region" description="Helical" evidence="7">
    <location>
        <begin position="67"/>
        <end position="89"/>
    </location>
</feature>
<reference evidence="9 10" key="1">
    <citation type="journal article" date="2021" name="Nat. Commun.">
        <title>Genetic determinants of endophytism in the Arabidopsis root mycobiome.</title>
        <authorList>
            <person name="Mesny F."/>
            <person name="Miyauchi S."/>
            <person name="Thiergart T."/>
            <person name="Pickel B."/>
            <person name="Atanasova L."/>
            <person name="Karlsson M."/>
            <person name="Huettel B."/>
            <person name="Barry K.W."/>
            <person name="Haridas S."/>
            <person name="Chen C."/>
            <person name="Bauer D."/>
            <person name="Andreopoulos W."/>
            <person name="Pangilinan J."/>
            <person name="LaButti K."/>
            <person name="Riley R."/>
            <person name="Lipzen A."/>
            <person name="Clum A."/>
            <person name="Drula E."/>
            <person name="Henrissat B."/>
            <person name="Kohler A."/>
            <person name="Grigoriev I.V."/>
            <person name="Martin F.M."/>
            <person name="Hacquard S."/>
        </authorList>
    </citation>
    <scope>NUCLEOTIDE SEQUENCE [LARGE SCALE GENOMIC DNA]</scope>
    <source>
        <strain evidence="9 10">MPI-SDFR-AT-0080</strain>
    </source>
</reference>
<feature type="domain" description="Rhodopsin" evidence="8">
    <location>
        <begin position="3"/>
        <end position="100"/>
    </location>
</feature>
<dbReference type="InterPro" id="IPR052337">
    <property type="entry name" value="SAT4-like"/>
</dbReference>
<feature type="region of interest" description="Disordered" evidence="6">
    <location>
        <begin position="162"/>
        <end position="200"/>
    </location>
</feature>
<evidence type="ECO:0000313" key="10">
    <source>
        <dbReference type="Proteomes" id="UP000774617"/>
    </source>
</evidence>
<comment type="subcellular location">
    <subcellularLocation>
        <location evidence="1">Membrane</location>
        <topology evidence="1">Multi-pass membrane protein</topology>
    </subcellularLocation>
</comment>